<dbReference type="Proteomes" id="UP001056120">
    <property type="component" value="Linkage Group LG21"/>
</dbReference>
<sequence length="474" mass="53395">MINRLLLKGIKRSNREEKEQRKNRIGQKEFQRRGQKDQSNDSDDDQTPLSLLLKKKKDLDSDFKEVQVEDKEMDTDIANAETEMKVVATVEVQNTTLAEKTNKGAKEIDSVLNEIDDAFKLSEIELGEKDADGTSGMEESMDEESENNKEKYISPKGKFKRLSKVVVDEDKGNIGYSMGDEIEVLEKLLDVLHKQKNLFDSKLGRLLENHQEQQEVLELKEKIQPWASKTNQQIQSVLEDLANNSTSNDGNVSENDNYGDNEKNDKEETNKEGENDTSADKEDENDTSADSGDNGVVDHDQQQPEDTEENTGEENDNVQANAGWKNDAEKGLGESVESDAVTISLEHSEIFEIKVSKDTAKEGNTEEEKTNEIVYDAPPFSIGLTQLESNNEELDTGKEKVDSQQGLSVTKEADGSTLHQNKSEYVYDGLPFSIGLTQLESHHGADETKQIEESNMEKRSDEVESSDIRGWFRR</sequence>
<comment type="caution">
    <text evidence="1">The sequence shown here is derived from an EMBL/GenBank/DDBJ whole genome shotgun (WGS) entry which is preliminary data.</text>
</comment>
<proteinExistence type="predicted"/>
<reference evidence="2" key="1">
    <citation type="journal article" date="2022" name="Mol. Ecol. Resour.">
        <title>The genomes of chicory, endive, great burdock and yacon provide insights into Asteraceae palaeo-polyploidization history and plant inulin production.</title>
        <authorList>
            <person name="Fan W."/>
            <person name="Wang S."/>
            <person name="Wang H."/>
            <person name="Wang A."/>
            <person name="Jiang F."/>
            <person name="Liu H."/>
            <person name="Zhao H."/>
            <person name="Xu D."/>
            <person name="Zhang Y."/>
        </authorList>
    </citation>
    <scope>NUCLEOTIDE SEQUENCE [LARGE SCALE GENOMIC DNA]</scope>
    <source>
        <strain evidence="2">cv. Yunnan</strain>
    </source>
</reference>
<gene>
    <name evidence="1" type="ORF">L1987_64436</name>
</gene>
<organism evidence="1 2">
    <name type="scientific">Smallanthus sonchifolius</name>
    <dbReference type="NCBI Taxonomy" id="185202"/>
    <lineage>
        <taxon>Eukaryota</taxon>
        <taxon>Viridiplantae</taxon>
        <taxon>Streptophyta</taxon>
        <taxon>Embryophyta</taxon>
        <taxon>Tracheophyta</taxon>
        <taxon>Spermatophyta</taxon>
        <taxon>Magnoliopsida</taxon>
        <taxon>eudicotyledons</taxon>
        <taxon>Gunneridae</taxon>
        <taxon>Pentapetalae</taxon>
        <taxon>asterids</taxon>
        <taxon>campanulids</taxon>
        <taxon>Asterales</taxon>
        <taxon>Asteraceae</taxon>
        <taxon>Asteroideae</taxon>
        <taxon>Heliantheae alliance</taxon>
        <taxon>Millerieae</taxon>
        <taxon>Smallanthus</taxon>
    </lineage>
</organism>
<reference evidence="1 2" key="2">
    <citation type="journal article" date="2022" name="Mol. Ecol. Resour.">
        <title>The genomes of chicory, endive, great burdock and yacon provide insights into Asteraceae paleo-polyploidization history and plant inulin production.</title>
        <authorList>
            <person name="Fan W."/>
            <person name="Wang S."/>
            <person name="Wang H."/>
            <person name="Wang A."/>
            <person name="Jiang F."/>
            <person name="Liu H."/>
            <person name="Zhao H."/>
            <person name="Xu D."/>
            <person name="Zhang Y."/>
        </authorList>
    </citation>
    <scope>NUCLEOTIDE SEQUENCE [LARGE SCALE GENOMIC DNA]</scope>
    <source>
        <strain evidence="2">cv. Yunnan</strain>
        <tissue evidence="1">Leaves</tissue>
    </source>
</reference>
<protein>
    <submittedName>
        <fullName evidence="1">Uncharacterized protein</fullName>
    </submittedName>
</protein>
<evidence type="ECO:0000313" key="1">
    <source>
        <dbReference type="EMBL" id="KAI3733216.1"/>
    </source>
</evidence>
<accession>A0ACB9CG00</accession>
<name>A0ACB9CG00_9ASTR</name>
<dbReference type="EMBL" id="CM042038">
    <property type="protein sequence ID" value="KAI3733216.1"/>
    <property type="molecule type" value="Genomic_DNA"/>
</dbReference>
<evidence type="ECO:0000313" key="2">
    <source>
        <dbReference type="Proteomes" id="UP001056120"/>
    </source>
</evidence>
<keyword evidence="2" id="KW-1185">Reference proteome</keyword>